<comment type="caution">
    <text evidence="4">The sequence shown here is derived from an EMBL/GenBank/DDBJ whole genome shotgun (WGS) entry which is preliminary data.</text>
</comment>
<reference evidence="5" key="1">
    <citation type="journal article" date="2019" name="Int. J. Syst. Evol. Microbiol.">
        <title>The Global Catalogue of Microorganisms (GCM) 10K type strain sequencing project: providing services to taxonomists for standard genome sequencing and annotation.</title>
        <authorList>
            <consortium name="The Broad Institute Genomics Platform"/>
            <consortium name="The Broad Institute Genome Sequencing Center for Infectious Disease"/>
            <person name="Wu L."/>
            <person name="Ma J."/>
        </authorList>
    </citation>
    <scope>NUCLEOTIDE SEQUENCE [LARGE SCALE GENOMIC DNA]</scope>
    <source>
        <strain evidence="5">CCM 7427</strain>
    </source>
</reference>
<dbReference type="PANTHER" id="PTHR43420">
    <property type="entry name" value="ACETYLTRANSFERASE"/>
    <property type="match status" value="1"/>
</dbReference>
<evidence type="ECO:0000313" key="4">
    <source>
        <dbReference type="EMBL" id="MFD2647786.1"/>
    </source>
</evidence>
<evidence type="ECO:0000313" key="5">
    <source>
        <dbReference type="Proteomes" id="UP001597521"/>
    </source>
</evidence>
<dbReference type="SUPFAM" id="SSF55729">
    <property type="entry name" value="Acyl-CoA N-acyltransferases (Nat)"/>
    <property type="match status" value="1"/>
</dbReference>
<sequence length="142" mass="15927">MSAPPRIEFIDEPAPEHIEAVVGILGAAAEQQHPGGNYRDYGFLLRDEAGEIVGGLTGYILYDWMFVQFISVAQELRGQGLGEKLMAEAEAWARGQGLAGMWLDTFAFQAPEFYRKLGFSEFGTIEDHPVGSRRIFFQKRLR</sequence>
<organism evidence="4 5">
    <name type="scientific">Devosia albogilva</name>
    <dbReference type="NCBI Taxonomy" id="429726"/>
    <lineage>
        <taxon>Bacteria</taxon>
        <taxon>Pseudomonadati</taxon>
        <taxon>Pseudomonadota</taxon>
        <taxon>Alphaproteobacteria</taxon>
        <taxon>Hyphomicrobiales</taxon>
        <taxon>Devosiaceae</taxon>
        <taxon>Devosia</taxon>
    </lineage>
</organism>
<dbReference type="Proteomes" id="UP001597521">
    <property type="component" value="Unassembled WGS sequence"/>
</dbReference>
<dbReference type="RefSeq" id="WP_386832803.1">
    <property type="nucleotide sequence ID" value="NZ_JBHUNP010000001.1"/>
</dbReference>
<dbReference type="PROSITE" id="PS51186">
    <property type="entry name" value="GNAT"/>
    <property type="match status" value="1"/>
</dbReference>
<dbReference type="InterPro" id="IPR050680">
    <property type="entry name" value="YpeA/RimI_acetyltransf"/>
</dbReference>
<keyword evidence="1" id="KW-0808">Transferase</keyword>
<evidence type="ECO:0000256" key="2">
    <source>
        <dbReference type="ARBA" id="ARBA00023315"/>
    </source>
</evidence>
<evidence type="ECO:0000256" key="1">
    <source>
        <dbReference type="ARBA" id="ARBA00022679"/>
    </source>
</evidence>
<protein>
    <submittedName>
        <fullName evidence="4">GNAT family N-acetyltransferase</fullName>
    </submittedName>
</protein>
<gene>
    <name evidence="4" type="ORF">ACFSX5_08290</name>
</gene>
<keyword evidence="5" id="KW-1185">Reference proteome</keyword>
<dbReference type="Pfam" id="PF00583">
    <property type="entry name" value="Acetyltransf_1"/>
    <property type="match status" value="1"/>
</dbReference>
<dbReference type="CDD" id="cd04301">
    <property type="entry name" value="NAT_SF"/>
    <property type="match status" value="1"/>
</dbReference>
<dbReference type="PANTHER" id="PTHR43420:SF51">
    <property type="entry name" value="PEPTIDYL-LYSINE N-ACETYLTRANSFERASE YIAC"/>
    <property type="match status" value="1"/>
</dbReference>
<proteinExistence type="predicted"/>
<dbReference type="Gene3D" id="3.40.630.30">
    <property type="match status" value="1"/>
</dbReference>
<dbReference type="InterPro" id="IPR000182">
    <property type="entry name" value="GNAT_dom"/>
</dbReference>
<dbReference type="EMBL" id="JBHUNP010000001">
    <property type="protein sequence ID" value="MFD2647786.1"/>
    <property type="molecule type" value="Genomic_DNA"/>
</dbReference>
<keyword evidence="2" id="KW-0012">Acyltransferase</keyword>
<evidence type="ECO:0000259" key="3">
    <source>
        <dbReference type="PROSITE" id="PS51186"/>
    </source>
</evidence>
<dbReference type="InterPro" id="IPR016181">
    <property type="entry name" value="Acyl_CoA_acyltransferase"/>
</dbReference>
<accession>A0ABW5QKB2</accession>
<name>A0ABW5QKB2_9HYPH</name>
<feature type="domain" description="N-acetyltransferase" evidence="3">
    <location>
        <begin position="1"/>
        <end position="142"/>
    </location>
</feature>